<protein>
    <submittedName>
        <fullName evidence="1">Uncharacterized protein</fullName>
    </submittedName>
</protein>
<dbReference type="RefSeq" id="WP_007643932.1">
    <property type="nucleotide sequence ID" value="NC_020514.1"/>
</dbReference>
<dbReference type="EMBL" id="CP003837">
    <property type="protein sequence ID" value="AGH42484.1"/>
    <property type="molecule type" value="Genomic_DNA"/>
</dbReference>
<dbReference type="PATRIC" id="fig|1129794.4.peg.370"/>
<organism evidence="1 2">
    <name type="scientific">Paraglaciecola psychrophila 170</name>
    <dbReference type="NCBI Taxonomy" id="1129794"/>
    <lineage>
        <taxon>Bacteria</taxon>
        <taxon>Pseudomonadati</taxon>
        <taxon>Pseudomonadota</taxon>
        <taxon>Gammaproteobacteria</taxon>
        <taxon>Alteromonadales</taxon>
        <taxon>Alteromonadaceae</taxon>
        <taxon>Paraglaciecola</taxon>
    </lineage>
</organism>
<accession>K7AEJ4</accession>
<dbReference type="AlphaFoldDB" id="K7AEJ4"/>
<reference evidence="1 2" key="1">
    <citation type="journal article" date="2013" name="Genome Announc.">
        <title>Complete Genome Sequence of Glaciecola psychrophila Strain 170T.</title>
        <authorList>
            <person name="Yin J."/>
            <person name="Chen J."/>
            <person name="Liu G."/>
            <person name="Yu Y."/>
            <person name="Song L."/>
            <person name="Wang X."/>
            <person name="Qu X."/>
        </authorList>
    </citation>
    <scope>NUCLEOTIDE SEQUENCE [LARGE SCALE GENOMIC DNA]</scope>
    <source>
        <strain evidence="1 2">170</strain>
    </source>
</reference>
<dbReference type="Proteomes" id="UP000011864">
    <property type="component" value="Chromosome"/>
</dbReference>
<proteinExistence type="predicted"/>
<gene>
    <name evidence="1" type="ORF">C427_0374</name>
</gene>
<evidence type="ECO:0000313" key="1">
    <source>
        <dbReference type="EMBL" id="AGH42484.1"/>
    </source>
</evidence>
<dbReference type="KEGG" id="gps:C427_0374"/>
<sequence length="41" mass="4667">MSKLSEDRRDNSGAGRYGLSRAQVKYYSSSYRDNGARSTYL</sequence>
<evidence type="ECO:0000313" key="2">
    <source>
        <dbReference type="Proteomes" id="UP000011864"/>
    </source>
</evidence>
<name>K7AEJ4_9ALTE</name>
<dbReference type="HOGENOM" id="CLU_3274030_0_0_6"/>
<keyword evidence="2" id="KW-1185">Reference proteome</keyword>